<accession>A0ABQ3VYC3</accession>
<protein>
    <submittedName>
        <fullName evidence="2">N-acetyltransferase</fullName>
    </submittedName>
</protein>
<dbReference type="InterPro" id="IPR000182">
    <property type="entry name" value="GNAT_dom"/>
</dbReference>
<reference evidence="2 3" key="1">
    <citation type="journal article" date="2021" name="Int. J. Syst. Evol. Microbiol.">
        <title>Lentilactobacillus fungorum sp. nov., isolated from spent mushroom substrates.</title>
        <authorList>
            <person name="Tohno M."/>
            <person name="Tanizawa Y."/>
            <person name="Kojima Y."/>
            <person name="Sakamoto M."/>
            <person name="Ohkuma M."/>
            <person name="Kobayashi H."/>
        </authorList>
    </citation>
    <scope>NUCLEOTIDE SEQUENCE [LARGE SCALE GENOMIC DNA]</scope>
    <source>
        <strain evidence="2 3">YK48G</strain>
    </source>
</reference>
<organism evidence="2 3">
    <name type="scientific">Lentilactobacillus fungorum</name>
    <dbReference type="NCBI Taxonomy" id="2201250"/>
    <lineage>
        <taxon>Bacteria</taxon>
        <taxon>Bacillati</taxon>
        <taxon>Bacillota</taxon>
        <taxon>Bacilli</taxon>
        <taxon>Lactobacillales</taxon>
        <taxon>Lactobacillaceae</taxon>
        <taxon>Lentilactobacillus</taxon>
    </lineage>
</organism>
<dbReference type="EMBL" id="BNJR01000007">
    <property type="protein sequence ID" value="GHP13186.1"/>
    <property type="molecule type" value="Genomic_DNA"/>
</dbReference>
<keyword evidence="3" id="KW-1185">Reference proteome</keyword>
<evidence type="ECO:0000313" key="2">
    <source>
        <dbReference type="EMBL" id="GHP13186.1"/>
    </source>
</evidence>
<dbReference type="PROSITE" id="PS51186">
    <property type="entry name" value="GNAT"/>
    <property type="match status" value="1"/>
</dbReference>
<gene>
    <name evidence="2" type="primary">yafC</name>
    <name evidence="2" type="ORF">YK48G_06110</name>
</gene>
<dbReference type="Pfam" id="PF00583">
    <property type="entry name" value="Acetyltransf_1"/>
    <property type="match status" value="1"/>
</dbReference>
<dbReference type="InterPro" id="IPR016181">
    <property type="entry name" value="Acyl_CoA_acyltransferase"/>
</dbReference>
<dbReference type="CDD" id="cd04301">
    <property type="entry name" value="NAT_SF"/>
    <property type="match status" value="1"/>
</dbReference>
<comment type="caution">
    <text evidence="2">The sequence shown here is derived from an EMBL/GenBank/DDBJ whole genome shotgun (WGS) entry which is preliminary data.</text>
</comment>
<evidence type="ECO:0000313" key="3">
    <source>
        <dbReference type="Proteomes" id="UP000604765"/>
    </source>
</evidence>
<name>A0ABQ3VYC3_9LACO</name>
<dbReference type="SUPFAM" id="SSF55729">
    <property type="entry name" value="Acyl-CoA N-acyltransferases (Nat)"/>
    <property type="match status" value="1"/>
</dbReference>
<dbReference type="Gene3D" id="3.40.630.30">
    <property type="match status" value="1"/>
</dbReference>
<feature type="domain" description="N-acetyltransferase" evidence="1">
    <location>
        <begin position="2"/>
        <end position="156"/>
    </location>
</feature>
<proteinExistence type="predicted"/>
<dbReference type="Proteomes" id="UP000604765">
    <property type="component" value="Unassembled WGS sequence"/>
</dbReference>
<evidence type="ECO:0000259" key="1">
    <source>
        <dbReference type="PROSITE" id="PS51186"/>
    </source>
</evidence>
<sequence>MMLIRTIRQEDYSAVDDLLRTTFSKTANGYRNEAALVGKIRADPTYQKKLEVVADNHNQIVGYGLLSEIHVIGPTTSSLGLCLAPLAVQPAFQKSGIGTAIINELESRAIKLGYKFISVLGWPDYYPRFGYHLASKAGIKPPFPVPDETYMVKELVPDGLKGVTGTVTYLDAFNH</sequence>